<name>B4VKW3_9CYAN</name>
<feature type="compositionally biased region" description="Basic residues" evidence="1">
    <location>
        <begin position="1"/>
        <end position="11"/>
    </location>
</feature>
<feature type="region of interest" description="Disordered" evidence="1">
    <location>
        <begin position="1"/>
        <end position="46"/>
    </location>
</feature>
<evidence type="ECO:0000313" key="3">
    <source>
        <dbReference type="Proteomes" id="UP000003835"/>
    </source>
</evidence>
<dbReference type="Proteomes" id="UP000003835">
    <property type="component" value="Unassembled WGS sequence"/>
</dbReference>
<evidence type="ECO:0000256" key="1">
    <source>
        <dbReference type="SAM" id="MobiDB-lite"/>
    </source>
</evidence>
<dbReference type="HOGENOM" id="CLU_3182428_0_0_3"/>
<proteinExistence type="predicted"/>
<protein>
    <submittedName>
        <fullName evidence="2">Uncharacterized protein</fullName>
    </submittedName>
</protein>
<dbReference type="AlphaFoldDB" id="B4VKW3"/>
<reference evidence="2 3" key="1">
    <citation type="submission" date="2008-07" db="EMBL/GenBank/DDBJ databases">
        <authorList>
            <person name="Tandeau de Marsac N."/>
            <person name="Ferriera S."/>
            <person name="Johnson J."/>
            <person name="Kravitz S."/>
            <person name="Beeson K."/>
            <person name="Sutton G."/>
            <person name="Rogers Y.-H."/>
            <person name="Friedman R."/>
            <person name="Frazier M."/>
            <person name="Venter J.C."/>
        </authorList>
    </citation>
    <scope>NUCLEOTIDE SEQUENCE [LARGE SCALE GENOMIC DNA]</scope>
    <source>
        <strain evidence="2 3">PCC 7420</strain>
    </source>
</reference>
<accession>B4VKW3</accession>
<sequence>MISSACRHRPVGGRLAAGEAGEAGKPGKLREAEGAGEAERAMIHFP</sequence>
<evidence type="ECO:0000313" key="2">
    <source>
        <dbReference type="EMBL" id="EDX77217.1"/>
    </source>
</evidence>
<gene>
    <name evidence="2" type="ORF">MC7420_354</name>
</gene>
<feature type="compositionally biased region" description="Basic and acidic residues" evidence="1">
    <location>
        <begin position="28"/>
        <end position="46"/>
    </location>
</feature>
<organism evidence="2 3">
    <name type="scientific">Coleofasciculus chthonoplastes PCC 7420</name>
    <dbReference type="NCBI Taxonomy" id="118168"/>
    <lineage>
        <taxon>Bacteria</taxon>
        <taxon>Bacillati</taxon>
        <taxon>Cyanobacteriota</taxon>
        <taxon>Cyanophyceae</taxon>
        <taxon>Coleofasciculales</taxon>
        <taxon>Coleofasciculaceae</taxon>
        <taxon>Coleofasciculus</taxon>
    </lineage>
</organism>
<dbReference type="EMBL" id="DS989844">
    <property type="protein sequence ID" value="EDX77217.1"/>
    <property type="molecule type" value="Genomic_DNA"/>
</dbReference>
<keyword evidence="3" id="KW-1185">Reference proteome</keyword>